<sequence>MDLGTRILELQKRTIEHREVLLTEEAAKTALVMPFLQSLGYDVFNPSEVVPEFTADVGTKKGEKVDYAICHDGRVTILVECKPSSIELNINHAAQLFRYFSVTDARLAVLTNGVNYQFYSDVEKPNKMDDRPFFTFSMDAIKPTDIKTLEKFSKSSFDIEKIVQEAGNLKVQSLLRKELEKEFAEPSEEFVRLMASRVHDGRLTPAIKENFGRMLGATINLIIRDLVTDRLSNALNASAPVIAEDVDGGAANDVIEEGVVTTQEEISGFHIVQAIASRLVDPKRVNIRDAKSYCAILLDDNNRKTVARMHFNGISTKYLGTFSGKEEQRNLISELTQIYQFAPQIEARLRELDDSIPA</sequence>
<feature type="domain" description="Type I restriction enzyme R protein N-terminal" evidence="1">
    <location>
        <begin position="24"/>
        <end position="127"/>
    </location>
</feature>
<dbReference type="KEGG" id="nre:BES08_14845"/>
<accession>A0A1D8A701</accession>
<dbReference type="OrthoDB" id="9148007at2"/>
<dbReference type="EMBL" id="CP017075">
    <property type="protein sequence ID" value="AOR77887.1"/>
    <property type="molecule type" value="Genomic_DNA"/>
</dbReference>
<proteinExistence type="predicted"/>
<dbReference type="InterPro" id="IPR029464">
    <property type="entry name" value="HSDR_N"/>
</dbReference>
<evidence type="ECO:0000259" key="1">
    <source>
        <dbReference type="Pfam" id="PF13588"/>
    </source>
</evidence>
<protein>
    <recommendedName>
        <fullName evidence="1">Type I restriction enzyme R protein N-terminal domain-containing protein</fullName>
    </recommendedName>
</protein>
<name>A0A1D8A701_9SPHN</name>
<dbReference type="InterPro" id="IPR017035">
    <property type="entry name" value="UCP035009_HsdR_All3000-type"/>
</dbReference>
<dbReference type="PIRSF" id="PIRSF035009">
    <property type="entry name" value="UCP035009_HSDR_N"/>
    <property type="match status" value="1"/>
</dbReference>
<dbReference type="Proteomes" id="UP000094626">
    <property type="component" value="Chromosome"/>
</dbReference>
<organism evidence="2 3">
    <name type="scientific">Novosphingobium resinovorum</name>
    <dbReference type="NCBI Taxonomy" id="158500"/>
    <lineage>
        <taxon>Bacteria</taxon>
        <taxon>Pseudomonadati</taxon>
        <taxon>Pseudomonadota</taxon>
        <taxon>Alphaproteobacteria</taxon>
        <taxon>Sphingomonadales</taxon>
        <taxon>Sphingomonadaceae</taxon>
        <taxon>Novosphingobium</taxon>
    </lineage>
</organism>
<gene>
    <name evidence="2" type="ORF">BES08_14845</name>
</gene>
<reference evidence="3" key="1">
    <citation type="journal article" date="2017" name="J. Biotechnol.">
        <title>Complete genome sequence of Novosphingobium resinovorum SA1, a versatile xenobiotic-degrading bacterium capable of utilizing sulfanilic acid.</title>
        <authorList>
            <person name="Hegedus B."/>
            <person name="Kos P.B."/>
            <person name="Balint B."/>
            <person name="Maroti G."/>
            <person name="Gan H.M."/>
            <person name="Perei K."/>
            <person name="Rakhely G."/>
        </authorList>
    </citation>
    <scope>NUCLEOTIDE SEQUENCE [LARGE SCALE GENOMIC DNA]</scope>
    <source>
        <strain evidence="3">SA1</strain>
    </source>
</reference>
<dbReference type="Pfam" id="PF13588">
    <property type="entry name" value="HSDR_N_2"/>
    <property type="match status" value="1"/>
</dbReference>
<dbReference type="AlphaFoldDB" id="A0A1D8A701"/>
<dbReference type="RefSeq" id="WP_069708774.1">
    <property type="nucleotide sequence ID" value="NZ_CP017075.1"/>
</dbReference>
<evidence type="ECO:0000313" key="2">
    <source>
        <dbReference type="EMBL" id="AOR77887.1"/>
    </source>
</evidence>
<keyword evidence="3" id="KW-1185">Reference proteome</keyword>
<evidence type="ECO:0000313" key="3">
    <source>
        <dbReference type="Proteomes" id="UP000094626"/>
    </source>
</evidence>